<dbReference type="AlphaFoldDB" id="G3A720"/>
<feature type="transmembrane region" description="Helical" evidence="1">
    <location>
        <begin position="6"/>
        <end position="29"/>
    </location>
</feature>
<proteinExistence type="predicted"/>
<dbReference type="EMBL" id="FR854089">
    <property type="protein sequence ID" value="CCA86278.1"/>
    <property type="molecule type" value="Genomic_DNA"/>
</dbReference>
<sequence length="71" mass="7942">MSSTAPTTLVVCLIVACVVVFAFSVYWLFRRRPPVEPYAPDTLQIFAMQVPNFGSQRRKVLQPPGDAQARC</sequence>
<keyword evidence="1" id="KW-1133">Transmembrane helix</keyword>
<accession>G3A720</accession>
<keyword evidence="1" id="KW-0812">Transmembrane</keyword>
<reference evidence="2" key="1">
    <citation type="journal article" date="2011" name="PLoS ONE">
        <title>Ralstonia syzygii, the Blood Disease Bacterium and some Asian R. solanacearum strains form a single genomic species despite divergent lifestyles.</title>
        <authorList>
            <person name="Remenant B."/>
            <person name="de Cambiaire J.C."/>
            <person name="Cellier G."/>
            <person name="Jacobs J.M."/>
            <person name="Mangenot S."/>
            <person name="Barbe V."/>
            <person name="Lajus A."/>
            <person name="Vallenet D."/>
            <person name="Medigue C."/>
            <person name="Fegan M."/>
            <person name="Allen C."/>
            <person name="Prior P."/>
        </authorList>
    </citation>
    <scope>NUCLEOTIDE SEQUENCE</scope>
    <source>
        <strain evidence="2">R24</strain>
    </source>
</reference>
<name>G3A720_9RALS</name>
<evidence type="ECO:0000313" key="2">
    <source>
        <dbReference type="EMBL" id="CCA86278.1"/>
    </source>
</evidence>
<gene>
    <name evidence="2" type="ORF">RALSY_40495</name>
</gene>
<keyword evidence="1" id="KW-0472">Membrane</keyword>
<reference evidence="2" key="2">
    <citation type="submission" date="2011-04" db="EMBL/GenBank/DDBJ databases">
        <authorList>
            <person name="Genoscope - CEA"/>
        </authorList>
    </citation>
    <scope>NUCLEOTIDE SEQUENCE</scope>
    <source>
        <strain evidence="2">R24</strain>
    </source>
</reference>
<protein>
    <submittedName>
        <fullName evidence="2">Uncharacterized protein</fullName>
    </submittedName>
</protein>
<evidence type="ECO:0000256" key="1">
    <source>
        <dbReference type="SAM" id="Phobius"/>
    </source>
</evidence>
<organism evidence="2">
    <name type="scientific">Ralstonia syzygii R24</name>
    <dbReference type="NCBI Taxonomy" id="907261"/>
    <lineage>
        <taxon>Bacteria</taxon>
        <taxon>Pseudomonadati</taxon>
        <taxon>Pseudomonadota</taxon>
        <taxon>Betaproteobacteria</taxon>
        <taxon>Burkholderiales</taxon>
        <taxon>Burkholderiaceae</taxon>
        <taxon>Ralstonia</taxon>
        <taxon>Ralstonia solanacearum species complex</taxon>
    </lineage>
</organism>